<accession>A0A401L7E7</accession>
<dbReference type="InterPro" id="IPR000073">
    <property type="entry name" value="AB_hydrolase_1"/>
</dbReference>
<dbReference type="Pfam" id="PF12697">
    <property type="entry name" value="Abhydrolase_6"/>
    <property type="match status" value="1"/>
</dbReference>
<dbReference type="Gene3D" id="3.40.50.1820">
    <property type="entry name" value="alpha/beta hydrolase"/>
    <property type="match status" value="1"/>
</dbReference>
<dbReference type="Gene3D" id="3.60.15.10">
    <property type="entry name" value="Ribonuclease Z/Hydroxyacylglutathione hydrolase-like"/>
    <property type="match status" value="1"/>
</dbReference>
<dbReference type="InterPro" id="IPR029058">
    <property type="entry name" value="AB_hydrolase_fold"/>
</dbReference>
<name>A0A401L7E7_ASPAW</name>
<evidence type="ECO:0000256" key="1">
    <source>
        <dbReference type="SAM" id="SignalP"/>
    </source>
</evidence>
<feature type="signal peptide" evidence="1">
    <location>
        <begin position="1"/>
        <end position="21"/>
    </location>
</feature>
<keyword evidence="4" id="KW-1185">Reference proteome</keyword>
<dbReference type="CDD" id="cd07730">
    <property type="entry name" value="metallo-hydrolase-like_MBL-fold"/>
    <property type="match status" value="1"/>
</dbReference>
<dbReference type="PANTHER" id="PTHR37017:SF11">
    <property type="entry name" value="ESTERASE_LIPASE_THIOESTERASE DOMAIN-CONTAINING PROTEIN"/>
    <property type="match status" value="1"/>
</dbReference>
<feature type="domain" description="AB hydrolase-1" evidence="2">
    <location>
        <begin position="464"/>
        <end position="698"/>
    </location>
</feature>
<sequence length="1117" mass="123360">MNRSLFSIFIAVCVYAHYVFASLSSSEIANSLNELAQQGFAAKDLVLEINSTADAGPMRDVYTEMDTMVTVVLTDVEFMTNTPIITDQAEEQTVYEGYSNFVQSLLELMDAFSSSATELKSIDSTTKDKVPSEVRILESAVDAYFYNIIGLFPANSSYNAQASNQKAQVDTHCFQAIWAFDLSDGILNQIESSKAVLEIEHDVADQLRADGIPLESISAIIWSHHHIDHTGDPSCFPPSTKLVVGPGFKSHSRTFPGYPSNADSLVTDDAFIGRDLVELDFTDSIEIGGFLAIDFFEDGSLYLLRSNGHTDDHISALARTSENRFVFLGGDIAHHPGEFRPTKQLPLPSEISLWKVGQQSAEAVSVCPASVFEAISPAKGRGLDAKVTPFYELNAAMNESLGDAEAALGKMMTFDATSEVLVIIAHDASLGDILPFFPKRMTDWHMEGLIFQGPLHSMPSPTTVIFVPGAWHSPHCFDEVVRLLQAEGYHTDLVHLPSVDPIQPHSDFSEDVSQIRNQIQVAIDAGQRVVVTVHSYGGLPGSEAIRGLDWSTRQRQGQPGGVIHLFFCCSFIVPAGKSLISSFGGQDLPWFRISDDRLLVTPATPRPTFYNDMSPREAESAVQTLRPHSYQTFHSKLSYEAWRHVPSTYLYCLKDEAIPLPVQRMMVEEIAKGVNIHTHVVDASHSPFYTAPAEVADAIGKAASRSAERITEGKLVVASCVYPPSRLQSPAFADTDDSGPDMDSASLLVPAAMEAAMDTPIGYRSYMSPLLEFWTNSLSHHLRSEWMKHAMMDPCLFHATLFSASASIDILRCQQNTAVTLYHQTWAIRLLNERLAQPEPVLTYGTLGAVIPLLYYNMVALDHDSAVAHQRGLVKMLLATPKSFRNNIGPLIAIVKIAMLSFACIYDMQPIWDCLYSESVRSSSLLRNLVSRAALGNGGSLFQKQTMDGILDVYEAVSRLDQFFHADRSSTSSIECEWAHILARSSPTTPWTDRHNYLTSSEKLNACCHLSCSIFWTTLRRRQLHDEQAPGSTDQDQLNQVLLNYILQVEPLYWIQNAPEAFTWVAFTGAAASTQPGLRANFINHAATVITAIDGEDLTLIRQGWRYFGLIKRLGGA</sequence>
<dbReference type="SUPFAM" id="SSF56281">
    <property type="entry name" value="Metallo-hydrolase/oxidoreductase"/>
    <property type="match status" value="1"/>
</dbReference>
<dbReference type="InterPro" id="IPR036866">
    <property type="entry name" value="RibonucZ/Hydroxyglut_hydro"/>
</dbReference>
<dbReference type="STRING" id="105351.A0A401L7E7"/>
<keyword evidence="1" id="KW-0732">Signal</keyword>
<comment type="caution">
    <text evidence="3">The sequence shown here is derived from an EMBL/GenBank/DDBJ whole genome shotgun (WGS) entry which is preliminary data.</text>
</comment>
<dbReference type="Proteomes" id="UP000286921">
    <property type="component" value="Unassembled WGS sequence"/>
</dbReference>
<dbReference type="PANTHER" id="PTHR37017">
    <property type="entry name" value="AB HYDROLASE-1 DOMAIN-CONTAINING PROTEIN-RELATED"/>
    <property type="match status" value="1"/>
</dbReference>
<dbReference type="AlphaFoldDB" id="A0A401L7E7"/>
<dbReference type="InterPro" id="IPR052897">
    <property type="entry name" value="Sec-Metab_Biosynth_Hydrolase"/>
</dbReference>
<dbReference type="EMBL" id="BDHI01000029">
    <property type="protein sequence ID" value="GCB27444.1"/>
    <property type="molecule type" value="Genomic_DNA"/>
</dbReference>
<protein>
    <recommendedName>
        <fullName evidence="2">AB hydrolase-1 domain-containing protein</fullName>
    </recommendedName>
</protein>
<dbReference type="SUPFAM" id="SSF53474">
    <property type="entry name" value="alpha/beta-Hydrolases"/>
    <property type="match status" value="1"/>
</dbReference>
<evidence type="ECO:0000313" key="3">
    <source>
        <dbReference type="EMBL" id="GCB27444.1"/>
    </source>
</evidence>
<feature type="chain" id="PRO_5018986468" description="AB hydrolase-1 domain-containing protein" evidence="1">
    <location>
        <begin position="22"/>
        <end position="1117"/>
    </location>
</feature>
<gene>
    <name evidence="3" type="ORF">AAWM_10329</name>
</gene>
<evidence type="ECO:0000313" key="4">
    <source>
        <dbReference type="Proteomes" id="UP000286921"/>
    </source>
</evidence>
<reference evidence="3 4" key="1">
    <citation type="submission" date="2016-09" db="EMBL/GenBank/DDBJ databases">
        <title>Aspergillus awamori IFM 58123T.</title>
        <authorList>
            <person name="Kusuya Y."/>
            <person name="Shimizu M."/>
            <person name="Takahashi H."/>
            <person name="Yaguchi T."/>
        </authorList>
    </citation>
    <scope>NUCLEOTIDE SEQUENCE [LARGE SCALE GENOMIC DNA]</scope>
    <source>
        <strain evidence="3 4">IFM 58123</strain>
    </source>
</reference>
<proteinExistence type="predicted"/>
<evidence type="ECO:0000259" key="2">
    <source>
        <dbReference type="Pfam" id="PF12697"/>
    </source>
</evidence>
<organism evidence="3 4">
    <name type="scientific">Aspergillus awamori</name>
    <name type="common">Black koji mold</name>
    <dbReference type="NCBI Taxonomy" id="105351"/>
    <lineage>
        <taxon>Eukaryota</taxon>
        <taxon>Fungi</taxon>
        <taxon>Dikarya</taxon>
        <taxon>Ascomycota</taxon>
        <taxon>Pezizomycotina</taxon>
        <taxon>Eurotiomycetes</taxon>
        <taxon>Eurotiomycetidae</taxon>
        <taxon>Eurotiales</taxon>
        <taxon>Aspergillaceae</taxon>
        <taxon>Aspergillus</taxon>
    </lineage>
</organism>